<protein>
    <submittedName>
        <fullName evidence="8">Uncharacterized protein</fullName>
    </submittedName>
</protein>
<dbReference type="GO" id="GO:0051382">
    <property type="term" value="P:kinetochore assembly"/>
    <property type="evidence" value="ECO:0007669"/>
    <property type="project" value="InterPro"/>
</dbReference>
<dbReference type="Proteomes" id="UP000019384">
    <property type="component" value="Unassembled WGS sequence"/>
</dbReference>
<dbReference type="RefSeq" id="XP_022461246.1">
    <property type="nucleotide sequence ID" value="XM_022600423.1"/>
</dbReference>
<evidence type="ECO:0000256" key="2">
    <source>
        <dbReference type="ARBA" id="ARBA00009359"/>
    </source>
</evidence>
<dbReference type="EMBL" id="HG793130">
    <property type="protein sequence ID" value="CDK29258.1"/>
    <property type="molecule type" value="Genomic_DNA"/>
</dbReference>
<feature type="region of interest" description="Disordered" evidence="7">
    <location>
        <begin position="74"/>
        <end position="109"/>
    </location>
</feature>
<dbReference type="Pfam" id="PF09415">
    <property type="entry name" value="CENP-X"/>
    <property type="match status" value="1"/>
</dbReference>
<evidence type="ECO:0000313" key="9">
    <source>
        <dbReference type="Proteomes" id="UP000019384"/>
    </source>
</evidence>
<evidence type="ECO:0000256" key="6">
    <source>
        <dbReference type="ARBA" id="ARBA00023242"/>
    </source>
</evidence>
<comment type="subcellular location">
    <subcellularLocation>
        <location evidence="1">Nucleus</location>
    </subcellularLocation>
</comment>
<proteinExistence type="inferred from homology"/>
<dbReference type="AlphaFoldDB" id="W6MS83"/>
<dbReference type="GO" id="GO:0006281">
    <property type="term" value="P:DNA repair"/>
    <property type="evidence" value="ECO:0007669"/>
    <property type="project" value="UniProtKB-KW"/>
</dbReference>
<accession>W6MS83</accession>
<keyword evidence="9" id="KW-1185">Reference proteome</keyword>
<feature type="compositionally biased region" description="Acidic residues" evidence="7">
    <location>
        <begin position="89"/>
        <end position="100"/>
    </location>
</feature>
<dbReference type="GO" id="GO:0003677">
    <property type="term" value="F:DNA binding"/>
    <property type="evidence" value="ECO:0007669"/>
    <property type="project" value="UniProtKB-KW"/>
</dbReference>
<dbReference type="HOGENOM" id="CLU_113787_1_0_1"/>
<comment type="similarity">
    <text evidence="2">Belongs to the CENP-X/MHF2 family.</text>
</comment>
<dbReference type="PANTHER" id="PTHR28680:SF1">
    <property type="entry name" value="CENTROMERE PROTEIN X"/>
    <property type="match status" value="1"/>
</dbReference>
<dbReference type="GO" id="GO:0071821">
    <property type="term" value="C:FANCM-MHF complex"/>
    <property type="evidence" value="ECO:0007669"/>
    <property type="project" value="TreeGrafter"/>
</dbReference>
<reference evidence="8" key="1">
    <citation type="submission" date="2013-12" db="EMBL/GenBank/DDBJ databases">
        <authorList>
            <person name="Genoscope - CEA"/>
        </authorList>
    </citation>
    <scope>NUCLEOTIDE SEQUENCE</scope>
    <source>
        <strain evidence="8">CBS 1993</strain>
    </source>
</reference>
<keyword evidence="3" id="KW-0227">DNA damage</keyword>
<dbReference type="InterPro" id="IPR018552">
    <property type="entry name" value="CENP-X"/>
</dbReference>
<keyword evidence="6" id="KW-0539">Nucleus</keyword>
<dbReference type="PANTHER" id="PTHR28680">
    <property type="entry name" value="CENTROMERE PROTEIN X"/>
    <property type="match status" value="1"/>
</dbReference>
<name>W6MS83_9ASCO</name>
<gene>
    <name evidence="8" type="ORF">KUCA_T00005246001</name>
</gene>
<dbReference type="GO" id="GO:0031297">
    <property type="term" value="P:replication fork processing"/>
    <property type="evidence" value="ECO:0007669"/>
    <property type="project" value="TreeGrafter"/>
</dbReference>
<dbReference type="STRING" id="1382522.W6MS83"/>
<dbReference type="InterPro" id="IPR009072">
    <property type="entry name" value="Histone-fold"/>
</dbReference>
<evidence type="ECO:0000313" key="8">
    <source>
        <dbReference type="EMBL" id="CDK29258.1"/>
    </source>
</evidence>
<reference evidence="8" key="2">
    <citation type="submission" date="2014-02" db="EMBL/GenBank/DDBJ databases">
        <title>Complete DNA sequence of /Kuraishia capsulata/ illustrates novel genomic features among budding yeasts (/Saccharomycotina/).</title>
        <authorList>
            <person name="Morales L."/>
            <person name="Noel B."/>
            <person name="Porcel B."/>
            <person name="Marcet-Houben M."/>
            <person name="Hullo M-F."/>
            <person name="Sacerdot C."/>
            <person name="Tekaia F."/>
            <person name="Leh-Louis V."/>
            <person name="Despons L."/>
            <person name="Khanna V."/>
            <person name="Aury J-M."/>
            <person name="Barbe V."/>
            <person name="Couloux A."/>
            <person name="Labadie K."/>
            <person name="Pelletier E."/>
            <person name="Souciet J-L."/>
            <person name="Boekhout T."/>
            <person name="Gabaldon T."/>
            <person name="Wincker P."/>
            <person name="Dujon B."/>
        </authorList>
    </citation>
    <scope>NUCLEOTIDE SEQUENCE</scope>
    <source>
        <strain evidence="8">CBS 1993</strain>
    </source>
</reference>
<organism evidence="8 9">
    <name type="scientific">Kuraishia capsulata CBS 1993</name>
    <dbReference type="NCBI Taxonomy" id="1382522"/>
    <lineage>
        <taxon>Eukaryota</taxon>
        <taxon>Fungi</taxon>
        <taxon>Dikarya</taxon>
        <taxon>Ascomycota</taxon>
        <taxon>Saccharomycotina</taxon>
        <taxon>Pichiomycetes</taxon>
        <taxon>Pichiales</taxon>
        <taxon>Pichiaceae</taxon>
        <taxon>Kuraishia</taxon>
    </lineage>
</organism>
<sequence>MEPIKDIPTIPKVLLARLFQTAAFEDDATRISSKTVECCTEYLRLFVKEAVIRSNEARIHEELETEDRFEIKYQKNATRNNVRSHEDDQNLDDSDVDDGQEGAKTRRRTVADATIDTRHLERNAGLLVLDF</sequence>
<keyword evidence="5" id="KW-0234">DNA repair</keyword>
<evidence type="ECO:0000256" key="3">
    <source>
        <dbReference type="ARBA" id="ARBA00022763"/>
    </source>
</evidence>
<dbReference type="GO" id="GO:0000712">
    <property type="term" value="P:resolution of meiotic recombination intermediates"/>
    <property type="evidence" value="ECO:0007669"/>
    <property type="project" value="TreeGrafter"/>
</dbReference>
<evidence type="ECO:0000256" key="7">
    <source>
        <dbReference type="SAM" id="MobiDB-lite"/>
    </source>
</evidence>
<dbReference type="OrthoDB" id="2500381at2759"/>
<keyword evidence="4" id="KW-0238">DNA-binding</keyword>
<dbReference type="GeneID" id="34522634"/>
<evidence type="ECO:0000256" key="1">
    <source>
        <dbReference type="ARBA" id="ARBA00004123"/>
    </source>
</evidence>
<dbReference type="Gene3D" id="1.10.20.10">
    <property type="entry name" value="Histone, subunit A"/>
    <property type="match status" value="1"/>
</dbReference>
<evidence type="ECO:0000256" key="5">
    <source>
        <dbReference type="ARBA" id="ARBA00023204"/>
    </source>
</evidence>
<evidence type="ECO:0000256" key="4">
    <source>
        <dbReference type="ARBA" id="ARBA00023125"/>
    </source>
</evidence>
<dbReference type="GO" id="GO:0046982">
    <property type="term" value="F:protein heterodimerization activity"/>
    <property type="evidence" value="ECO:0007669"/>
    <property type="project" value="InterPro"/>
</dbReference>